<comment type="caution">
    <text evidence="4">The sequence shown here is derived from an EMBL/GenBank/DDBJ whole genome shotgun (WGS) entry which is preliminary data.</text>
</comment>
<dbReference type="VEuPathDB" id="AmoebaDB:NfTy_023360"/>
<feature type="repeat" description="RCC1" evidence="2">
    <location>
        <begin position="357"/>
        <end position="408"/>
    </location>
</feature>
<dbReference type="PANTHER" id="PTHR45622">
    <property type="entry name" value="UBIQUITIN-PROTEIN LIGASE E3A-RELATED"/>
    <property type="match status" value="1"/>
</dbReference>
<dbReference type="OrthoDB" id="5981550at2759"/>
<keyword evidence="5" id="KW-1185">Reference proteome</keyword>
<dbReference type="RefSeq" id="XP_044566868.1">
    <property type="nucleotide sequence ID" value="XM_044702490.1"/>
</dbReference>
<evidence type="ECO:0000256" key="2">
    <source>
        <dbReference type="PROSITE-ProRule" id="PRU00235"/>
    </source>
</evidence>
<name>A0A6A5C9W1_NAEFO</name>
<keyword evidence="1" id="KW-0677">Repeat</keyword>
<dbReference type="Gene3D" id="2.130.10.30">
    <property type="entry name" value="Regulator of chromosome condensation 1/beta-lactamase-inhibitor protein II"/>
    <property type="match status" value="1"/>
</dbReference>
<gene>
    <name evidence="4" type="ORF">FDP41_012016</name>
</gene>
<evidence type="ECO:0000313" key="4">
    <source>
        <dbReference type="EMBL" id="KAF0982155.1"/>
    </source>
</evidence>
<dbReference type="GeneID" id="68119231"/>
<proteinExistence type="predicted"/>
<dbReference type="EMBL" id="VFQX01000012">
    <property type="protein sequence ID" value="KAF0982155.1"/>
    <property type="molecule type" value="Genomic_DNA"/>
</dbReference>
<feature type="compositionally biased region" description="Low complexity" evidence="3">
    <location>
        <begin position="18"/>
        <end position="33"/>
    </location>
</feature>
<reference evidence="4 5" key="1">
    <citation type="journal article" date="2019" name="Sci. Rep.">
        <title>Nanopore sequencing improves the draft genome of the human pathogenic amoeba Naegleria fowleri.</title>
        <authorList>
            <person name="Liechti N."/>
            <person name="Schurch N."/>
            <person name="Bruggmann R."/>
            <person name="Wittwer M."/>
        </authorList>
    </citation>
    <scope>NUCLEOTIDE SEQUENCE [LARGE SCALE GENOMIC DNA]</scope>
    <source>
        <strain evidence="4 5">ATCC 30894</strain>
    </source>
</reference>
<feature type="compositionally biased region" description="Basic residues" evidence="3">
    <location>
        <begin position="200"/>
        <end position="210"/>
    </location>
</feature>
<dbReference type="OMA" id="DSAFFIR"/>
<dbReference type="Proteomes" id="UP000444721">
    <property type="component" value="Unassembled WGS sequence"/>
</dbReference>
<feature type="region of interest" description="Disordered" evidence="3">
    <location>
        <begin position="1"/>
        <end position="45"/>
    </location>
</feature>
<evidence type="ECO:0000256" key="3">
    <source>
        <dbReference type="SAM" id="MobiDB-lite"/>
    </source>
</evidence>
<dbReference type="Pfam" id="PF00415">
    <property type="entry name" value="RCC1"/>
    <property type="match status" value="2"/>
</dbReference>
<dbReference type="PROSITE" id="PS50012">
    <property type="entry name" value="RCC1_3"/>
    <property type="match status" value="2"/>
</dbReference>
<evidence type="ECO:0000256" key="1">
    <source>
        <dbReference type="ARBA" id="ARBA00022737"/>
    </source>
</evidence>
<dbReference type="InterPro" id="IPR051709">
    <property type="entry name" value="Ub-ligase/GTPase-reg"/>
</dbReference>
<organism evidence="4 5">
    <name type="scientific">Naegleria fowleri</name>
    <name type="common">Brain eating amoeba</name>
    <dbReference type="NCBI Taxonomy" id="5763"/>
    <lineage>
        <taxon>Eukaryota</taxon>
        <taxon>Discoba</taxon>
        <taxon>Heterolobosea</taxon>
        <taxon>Tetramitia</taxon>
        <taxon>Eutetramitia</taxon>
        <taxon>Vahlkampfiidae</taxon>
        <taxon>Naegleria</taxon>
    </lineage>
</organism>
<sequence>MLQPKQLSDRHKDAADLTNNNKKTNIKSTSSSSGGAGGDDHLKNGALVNESKQPFYLAPALSSSGYSSKFKCGVLKASRLVSDEDDQDDQQASATSDLYATYYNSALLSGDQIVTKKDITKTIILALGRNETSCLGFPSQNVHAISYPKYLNPILRSCGVKEGYERVESIHTLSNDERGYTVFLTNFRKHFYVCGGEMKPKKKPKKKSDKKKQQPQDELFPPLSNPTAVPFHWKDDDDFIEQVALGNQHFFVLTKKKKLYGLGSNKHFELGLPKKKFTEQLIRVSVNNGDIVESVVCGVNCSFFITNLGKVFCCGDNGYGKLGVYKDEVSVPLQLPLTGVESVHCGGTHTIFKKKDGALYAAGNNLLGQCGLGSTELIPGLSQIPPFTDCEIISIKCGENFTMFLTLSGQVYICGYFGFSTSSAELNSDEFSYTSPTRIGFFDTLNTFVTSIECGSDFAYFVTHRGDIYGAGSNFYGVLGDFSNPPRNRRNYESDNDSHANHSSEEEEDSSFFDSNNGNSESVQVITRLACFDKYRSIATKGWKACSSAWSDSAFFIREVNKEIERFLTELMSNTQFSDITLITTH</sequence>
<dbReference type="PANTHER" id="PTHR45622:SF58">
    <property type="entry name" value="REGULATOR OF CHROMOSOME CONDENSATION DOMAIN-CONTAINING PROTEIN"/>
    <property type="match status" value="1"/>
</dbReference>
<feature type="repeat" description="RCC1" evidence="2">
    <location>
        <begin position="309"/>
        <end position="356"/>
    </location>
</feature>
<dbReference type="InterPro" id="IPR009091">
    <property type="entry name" value="RCC1/BLIP-II"/>
</dbReference>
<dbReference type="InterPro" id="IPR000408">
    <property type="entry name" value="Reg_chr_condens"/>
</dbReference>
<protein>
    <submittedName>
        <fullName evidence="4">Uncharacterized protein</fullName>
    </submittedName>
</protein>
<accession>A0A6A5C9W1</accession>
<dbReference type="VEuPathDB" id="AmoebaDB:NF0069890"/>
<feature type="region of interest" description="Disordered" evidence="3">
    <location>
        <begin position="198"/>
        <end position="225"/>
    </location>
</feature>
<dbReference type="SUPFAM" id="SSF50985">
    <property type="entry name" value="RCC1/BLIP-II"/>
    <property type="match status" value="2"/>
</dbReference>
<feature type="region of interest" description="Disordered" evidence="3">
    <location>
        <begin position="487"/>
        <end position="516"/>
    </location>
</feature>
<feature type="compositionally biased region" description="Basic and acidic residues" evidence="3">
    <location>
        <begin position="490"/>
        <end position="504"/>
    </location>
</feature>
<dbReference type="VEuPathDB" id="AmoebaDB:FDP41_012016"/>
<evidence type="ECO:0000313" key="5">
    <source>
        <dbReference type="Proteomes" id="UP000444721"/>
    </source>
</evidence>
<dbReference type="AlphaFoldDB" id="A0A6A5C9W1"/>